<dbReference type="GO" id="GO:0006508">
    <property type="term" value="P:proteolysis"/>
    <property type="evidence" value="ECO:0007669"/>
    <property type="project" value="UniProtKB-KW"/>
</dbReference>
<feature type="transmembrane region" description="Helical" evidence="6">
    <location>
        <begin position="92"/>
        <end position="110"/>
    </location>
</feature>
<keyword evidence="2 6" id="KW-0812">Transmembrane</keyword>
<feature type="transmembrane region" description="Helical" evidence="6">
    <location>
        <begin position="12"/>
        <end position="39"/>
    </location>
</feature>
<evidence type="ECO:0000256" key="4">
    <source>
        <dbReference type="ARBA" id="ARBA00023136"/>
    </source>
</evidence>
<keyword evidence="3 6" id="KW-1133">Transmembrane helix</keyword>
<feature type="domain" description="Peptidase S54 rhomboid" evidence="7">
    <location>
        <begin position="59"/>
        <end position="154"/>
    </location>
</feature>
<dbReference type="InterPro" id="IPR022764">
    <property type="entry name" value="Peptidase_S54_rhomboid_dom"/>
</dbReference>
<evidence type="ECO:0000256" key="6">
    <source>
        <dbReference type="SAM" id="Phobius"/>
    </source>
</evidence>
<reference evidence="8" key="2">
    <citation type="submission" date="2021-05" db="EMBL/GenBank/DDBJ databases">
        <title>Protein family content uncovers lineage relationships and bacterial pathway maintenance mechanisms in DPANN archaea.</title>
        <authorList>
            <person name="Castelle C.J."/>
            <person name="Meheust R."/>
            <person name="Jaffe A.L."/>
            <person name="Seitz K."/>
            <person name="Gong X."/>
            <person name="Baker B.J."/>
            <person name="Banfield J.F."/>
        </authorList>
    </citation>
    <scope>NUCLEOTIDE SEQUENCE</scope>
    <source>
        <strain evidence="8">RIFCSPLOWO2_01_FULL_AR10_48_17</strain>
    </source>
</reference>
<keyword evidence="8" id="KW-0378">Hydrolase</keyword>
<dbReference type="EMBL" id="JAGVWC010000010">
    <property type="protein sequence ID" value="MBS3061504.1"/>
    <property type="molecule type" value="Genomic_DNA"/>
</dbReference>
<dbReference type="SUPFAM" id="SSF144091">
    <property type="entry name" value="Rhomboid-like"/>
    <property type="match status" value="1"/>
</dbReference>
<feature type="transmembrane region" description="Helical" evidence="6">
    <location>
        <begin position="116"/>
        <end position="134"/>
    </location>
</feature>
<dbReference type="InterPro" id="IPR035952">
    <property type="entry name" value="Rhomboid-like_sf"/>
</dbReference>
<protein>
    <submittedName>
        <fullName evidence="8">Rhomboid family intramembrane serine protease</fullName>
    </submittedName>
</protein>
<dbReference type="GO" id="GO:0016020">
    <property type="term" value="C:membrane"/>
    <property type="evidence" value="ECO:0007669"/>
    <property type="project" value="UniProtKB-SubCell"/>
</dbReference>
<feature type="transmembrane region" description="Helical" evidence="6">
    <location>
        <begin position="59"/>
        <end position="85"/>
    </location>
</feature>
<dbReference type="Gene3D" id="1.20.1540.10">
    <property type="entry name" value="Rhomboid-like"/>
    <property type="match status" value="1"/>
</dbReference>
<dbReference type="GO" id="GO:0004252">
    <property type="term" value="F:serine-type endopeptidase activity"/>
    <property type="evidence" value="ECO:0007669"/>
    <property type="project" value="InterPro"/>
</dbReference>
<keyword evidence="4 6" id="KW-0472">Membrane</keyword>
<evidence type="ECO:0000256" key="1">
    <source>
        <dbReference type="ARBA" id="ARBA00004141"/>
    </source>
</evidence>
<evidence type="ECO:0000259" key="7">
    <source>
        <dbReference type="Pfam" id="PF01694"/>
    </source>
</evidence>
<feature type="transmembrane region" description="Helical" evidence="6">
    <location>
        <begin position="141"/>
        <end position="161"/>
    </location>
</feature>
<evidence type="ECO:0000256" key="5">
    <source>
        <dbReference type="SAM" id="Coils"/>
    </source>
</evidence>
<dbReference type="Proteomes" id="UP000675968">
    <property type="component" value="Unassembled WGS sequence"/>
</dbReference>
<evidence type="ECO:0000313" key="8">
    <source>
        <dbReference type="EMBL" id="MBS3061504.1"/>
    </source>
</evidence>
<accession>A0A8T4L4R0</accession>
<keyword evidence="5" id="KW-0175">Coiled coil</keyword>
<dbReference type="AlphaFoldDB" id="A0A8T4L4R0"/>
<feature type="transmembrane region" description="Helical" evidence="6">
    <location>
        <begin position="221"/>
        <end position="241"/>
    </location>
</feature>
<name>A0A8T4L4R0_9ARCH</name>
<evidence type="ECO:0000256" key="3">
    <source>
        <dbReference type="ARBA" id="ARBA00022989"/>
    </source>
</evidence>
<evidence type="ECO:0000256" key="2">
    <source>
        <dbReference type="ARBA" id="ARBA00022692"/>
    </source>
</evidence>
<proteinExistence type="predicted"/>
<evidence type="ECO:0000313" key="9">
    <source>
        <dbReference type="Proteomes" id="UP000675968"/>
    </source>
</evidence>
<comment type="caution">
    <text evidence="8">The sequence shown here is derived from an EMBL/GenBank/DDBJ whole genome shotgun (WGS) entry which is preliminary data.</text>
</comment>
<comment type="subcellular location">
    <subcellularLocation>
        <location evidence="1">Membrane</location>
        <topology evidence="1">Multi-pass membrane protein</topology>
    </subcellularLocation>
</comment>
<feature type="coiled-coil region" evidence="5">
    <location>
        <begin position="173"/>
        <end position="212"/>
    </location>
</feature>
<dbReference type="Pfam" id="PF01694">
    <property type="entry name" value="Rhomboid"/>
    <property type="match status" value="1"/>
</dbReference>
<gene>
    <name evidence="8" type="ORF">J4215_02895</name>
</gene>
<reference evidence="8" key="1">
    <citation type="submission" date="2021-03" db="EMBL/GenBank/DDBJ databases">
        <authorList>
            <person name="Jaffe A."/>
        </authorList>
    </citation>
    <scope>NUCLEOTIDE SEQUENCE</scope>
    <source>
        <strain evidence="8">RIFCSPLOWO2_01_FULL_AR10_48_17</strain>
    </source>
</reference>
<keyword evidence="8" id="KW-0645">Protease</keyword>
<organism evidence="8 9">
    <name type="scientific">Candidatus Iainarchaeum sp</name>
    <dbReference type="NCBI Taxonomy" id="3101447"/>
    <lineage>
        <taxon>Archaea</taxon>
        <taxon>Candidatus Iainarchaeota</taxon>
        <taxon>Candidatus Iainarchaeia</taxon>
        <taxon>Candidatus Iainarchaeales</taxon>
        <taxon>Candidatus Iainarchaeaceae</taxon>
        <taxon>Candidatus Iainarchaeum</taxon>
    </lineage>
</organism>
<sequence>MNSSKNHFAWFLSAFSPSISLGVVLIASFWFFSAGMGFISVESLHRFAFNVFFRPENAFFFLLIHTGFGHLIANVVLILLAGFVLEKRVSKIHVIGLFLICGIFSVVLYNFFQLNFFGIGASGGAVGLVTAALIMDPKKALGALFASVVIVVLAASLLPFLHSSFESALDSWKNQAQSELVEALDQNDSAEIEKKVEELNRVEQTIEQRKESVAFEQKVPVANWAHLFGSLLAVGYLGVFLRSDFKSALKENAKLLRADAKIRKK</sequence>